<dbReference type="PANTHER" id="PTHR10622:SF10">
    <property type="entry name" value="HET DOMAIN-CONTAINING PROTEIN"/>
    <property type="match status" value="1"/>
</dbReference>
<evidence type="ECO:0000259" key="1">
    <source>
        <dbReference type="Pfam" id="PF06985"/>
    </source>
</evidence>
<accession>A0A1C7MAL0</accession>
<feature type="domain" description="DUF8212" evidence="2">
    <location>
        <begin position="229"/>
        <end position="254"/>
    </location>
</feature>
<evidence type="ECO:0000259" key="2">
    <source>
        <dbReference type="Pfam" id="PF26640"/>
    </source>
</evidence>
<evidence type="ECO:0000313" key="4">
    <source>
        <dbReference type="Proteomes" id="UP000092993"/>
    </source>
</evidence>
<gene>
    <name evidence="3" type="ORF">A0H81_06071</name>
</gene>
<dbReference type="AlphaFoldDB" id="A0A1C7MAL0"/>
<sequence>MRLLDVKAVVKFSLSSNAAEAANASTDPPPNAPNSSQLIKAFTDPPPPYAILSHRWVTDEEVQSYDAEEETTFQDVMGGKISQKIIECCRVADRECYQWVWIDTCCIDKFDGAERSEAINSMFIWYSRADQLVHTGVTLQELLAPTEVAFLDENWEFIGTKVTLADRISEVTRIPRDVLVDPSNITHYSIAQRMSWAATRMTRLEEDRAYSLMGLFEIRMPIFYGEGKNAFRRLQQEIMMHSPDQSIFAWQQSTINAHGLLAPSPSYFLHSGDIVIGGGGTRDPHFSVTNFGVLMRMPLRQLEEKGVYHAALACKHYTGELVCIQLVHDHDDVYRKESALLHFCPIDSERPFETKTVHIRLEPPLSNILVDIRQSRKSLSCTFDIPLSMLNRHRLAVVGHAPPRRWTTDGKGWHLMVDGTLEVCCGTVILTQNGKGAFAVILGARMASAGSLNGSRVPWMDVIPHVGTRTAGDIQATYYGQRVKPEVDIRKGVSKPIGSTKNIRITAQPDAVAEHTSYSVGIAVVGTGFFDTVRTALGSQRGVL</sequence>
<keyword evidence="4" id="KW-1185">Reference proteome</keyword>
<reference evidence="3 4" key="1">
    <citation type="submission" date="2016-03" db="EMBL/GenBank/DDBJ databases">
        <title>Whole genome sequencing of Grifola frondosa 9006-11.</title>
        <authorList>
            <person name="Min B."/>
            <person name="Park H."/>
            <person name="Kim J.-G."/>
            <person name="Cho H."/>
            <person name="Oh Y.-L."/>
            <person name="Kong W.-S."/>
            <person name="Choi I.-G."/>
        </authorList>
    </citation>
    <scope>NUCLEOTIDE SEQUENCE [LARGE SCALE GENOMIC DNA]</scope>
    <source>
        <strain evidence="3 4">9006-11</strain>
    </source>
</reference>
<name>A0A1C7MAL0_GRIFR</name>
<dbReference type="InterPro" id="IPR058525">
    <property type="entry name" value="DUF8212"/>
</dbReference>
<dbReference type="Pfam" id="PF06985">
    <property type="entry name" value="HET"/>
    <property type="match status" value="1"/>
</dbReference>
<comment type="caution">
    <text evidence="3">The sequence shown here is derived from an EMBL/GenBank/DDBJ whole genome shotgun (WGS) entry which is preliminary data.</text>
</comment>
<organism evidence="3 4">
    <name type="scientific">Grifola frondosa</name>
    <name type="common">Maitake</name>
    <name type="synonym">Polyporus frondosus</name>
    <dbReference type="NCBI Taxonomy" id="5627"/>
    <lineage>
        <taxon>Eukaryota</taxon>
        <taxon>Fungi</taxon>
        <taxon>Dikarya</taxon>
        <taxon>Basidiomycota</taxon>
        <taxon>Agaricomycotina</taxon>
        <taxon>Agaricomycetes</taxon>
        <taxon>Polyporales</taxon>
        <taxon>Grifolaceae</taxon>
        <taxon>Grifola</taxon>
    </lineage>
</organism>
<proteinExistence type="predicted"/>
<dbReference type="PANTHER" id="PTHR10622">
    <property type="entry name" value="HET DOMAIN-CONTAINING PROTEIN"/>
    <property type="match status" value="1"/>
</dbReference>
<feature type="domain" description="Heterokaryon incompatibility" evidence="1">
    <location>
        <begin position="49"/>
        <end position="133"/>
    </location>
</feature>
<dbReference type="Proteomes" id="UP000092993">
    <property type="component" value="Unassembled WGS sequence"/>
</dbReference>
<dbReference type="Pfam" id="PF26640">
    <property type="entry name" value="DUF8212"/>
    <property type="match status" value="1"/>
</dbReference>
<dbReference type="OrthoDB" id="5122891at2759"/>
<dbReference type="EMBL" id="LUGG01000006">
    <property type="protein sequence ID" value="OBZ73908.1"/>
    <property type="molecule type" value="Genomic_DNA"/>
</dbReference>
<evidence type="ECO:0000313" key="3">
    <source>
        <dbReference type="EMBL" id="OBZ73908.1"/>
    </source>
</evidence>
<dbReference type="InterPro" id="IPR010730">
    <property type="entry name" value="HET"/>
</dbReference>
<protein>
    <submittedName>
        <fullName evidence="3">Uncharacterized protein</fullName>
    </submittedName>
</protein>